<evidence type="ECO:0000256" key="4">
    <source>
        <dbReference type="ARBA" id="ARBA00023139"/>
    </source>
</evidence>
<evidence type="ECO:0000256" key="6">
    <source>
        <dbReference type="SAM" id="MobiDB-lite"/>
    </source>
</evidence>
<evidence type="ECO:0008006" key="9">
    <source>
        <dbReference type="Google" id="ProtNLM"/>
    </source>
</evidence>
<dbReference type="RefSeq" id="XP_040801300.1">
    <property type="nucleotide sequence ID" value="XM_040949340.1"/>
</dbReference>
<dbReference type="VEuPathDB" id="FungiDB:BO72DRAFT_509614"/>
<dbReference type="InterPro" id="IPR028209">
    <property type="entry name" value="LAMTOR1/MEH1"/>
</dbReference>
<keyword evidence="4" id="KW-0564">Palmitate</keyword>
<keyword evidence="3" id="KW-0472">Membrane</keyword>
<dbReference type="AlphaFoldDB" id="A0A8G1RSY7"/>
<dbReference type="GO" id="GO:0032008">
    <property type="term" value="P:positive regulation of TOR signaling"/>
    <property type="evidence" value="ECO:0007669"/>
    <property type="project" value="InterPro"/>
</dbReference>
<dbReference type="GO" id="GO:0031902">
    <property type="term" value="C:late endosome membrane"/>
    <property type="evidence" value="ECO:0007669"/>
    <property type="project" value="InterPro"/>
</dbReference>
<dbReference type="GeneID" id="63866673"/>
<organism evidence="7 8">
    <name type="scientific">Aspergillus fijiensis CBS 313.89</name>
    <dbReference type="NCBI Taxonomy" id="1448319"/>
    <lineage>
        <taxon>Eukaryota</taxon>
        <taxon>Fungi</taxon>
        <taxon>Dikarya</taxon>
        <taxon>Ascomycota</taxon>
        <taxon>Pezizomycotina</taxon>
        <taxon>Eurotiomycetes</taxon>
        <taxon>Eurotiomycetidae</taxon>
        <taxon>Eurotiales</taxon>
        <taxon>Aspergillaceae</taxon>
        <taxon>Aspergillus</taxon>
    </lineage>
</organism>
<evidence type="ECO:0000256" key="2">
    <source>
        <dbReference type="ARBA" id="ARBA00022707"/>
    </source>
</evidence>
<sequence>MGICASCLGRSPPKSQDGESSRLLEEDIYNQPGYGYGSLNNASPGNHPDPGYLKREREALEAICQRASDERANLNDLLEIYSSVIDIWSIQPQPHLQPHATLPSAVVAPSTSTSEAPPPVKVTKTDTTPPRAPRRSAASPKPGGTVPKHWGEVVINTRKNRSRPGSSTDEDASRDVFGVLKVT</sequence>
<dbReference type="GO" id="GO:0043410">
    <property type="term" value="P:positive regulation of MAPK cascade"/>
    <property type="evidence" value="ECO:0007669"/>
    <property type="project" value="InterPro"/>
</dbReference>
<feature type="compositionally biased region" description="Basic and acidic residues" evidence="6">
    <location>
        <begin position="16"/>
        <end position="25"/>
    </location>
</feature>
<dbReference type="OrthoDB" id="5299893at2759"/>
<dbReference type="GO" id="GO:0001919">
    <property type="term" value="P:regulation of receptor recycling"/>
    <property type="evidence" value="ECO:0007669"/>
    <property type="project" value="InterPro"/>
</dbReference>
<dbReference type="EMBL" id="KZ824643">
    <property type="protein sequence ID" value="RAK77290.1"/>
    <property type="molecule type" value="Genomic_DNA"/>
</dbReference>
<gene>
    <name evidence="7" type="ORF">BO72DRAFT_509614</name>
</gene>
<feature type="region of interest" description="Disordered" evidence="6">
    <location>
        <begin position="95"/>
        <end position="183"/>
    </location>
</feature>
<protein>
    <recommendedName>
        <fullName evidence="9">Late endosomal/lysosomal adaptor and MAPK and MTOR activator-domain-containing protein</fullName>
    </recommendedName>
</protein>
<accession>A0A8G1RSY7</accession>
<feature type="region of interest" description="Disordered" evidence="6">
    <location>
        <begin position="1"/>
        <end position="52"/>
    </location>
</feature>
<evidence type="ECO:0000256" key="5">
    <source>
        <dbReference type="ARBA" id="ARBA00023288"/>
    </source>
</evidence>
<reference evidence="7 8" key="1">
    <citation type="submission" date="2018-02" db="EMBL/GenBank/DDBJ databases">
        <title>The genomes of Aspergillus section Nigri reveals drivers in fungal speciation.</title>
        <authorList>
            <consortium name="DOE Joint Genome Institute"/>
            <person name="Vesth T.C."/>
            <person name="Nybo J."/>
            <person name="Theobald S."/>
            <person name="Brandl J."/>
            <person name="Frisvad J.C."/>
            <person name="Nielsen K.F."/>
            <person name="Lyhne E.K."/>
            <person name="Kogle M.E."/>
            <person name="Kuo A."/>
            <person name="Riley R."/>
            <person name="Clum A."/>
            <person name="Nolan M."/>
            <person name="Lipzen A."/>
            <person name="Salamov A."/>
            <person name="Henrissat B."/>
            <person name="Wiebenga A."/>
            <person name="De vries R.P."/>
            <person name="Grigoriev I.V."/>
            <person name="Mortensen U.H."/>
            <person name="Andersen M.R."/>
            <person name="Baker S.E."/>
        </authorList>
    </citation>
    <scope>NUCLEOTIDE SEQUENCE [LARGE SCALE GENOMIC DNA]</scope>
    <source>
        <strain evidence="7 8">CBS 313.89</strain>
    </source>
</reference>
<dbReference type="GO" id="GO:0071230">
    <property type="term" value="P:cellular response to amino acid stimulus"/>
    <property type="evidence" value="ECO:0007669"/>
    <property type="project" value="InterPro"/>
</dbReference>
<dbReference type="GO" id="GO:0016197">
    <property type="term" value="P:endosomal transport"/>
    <property type="evidence" value="ECO:0007669"/>
    <property type="project" value="InterPro"/>
</dbReference>
<dbReference type="SMART" id="SM01262">
    <property type="entry name" value="LAMTOR"/>
    <property type="match status" value="1"/>
</dbReference>
<keyword evidence="8" id="KW-1185">Reference proteome</keyword>
<keyword evidence="5" id="KW-0449">Lipoprotein</keyword>
<keyword evidence="2" id="KW-0519">Myristate</keyword>
<dbReference type="Proteomes" id="UP000249789">
    <property type="component" value="Unassembled WGS sequence"/>
</dbReference>
<evidence type="ECO:0000256" key="1">
    <source>
        <dbReference type="ARBA" id="ARBA00004308"/>
    </source>
</evidence>
<dbReference type="GO" id="GO:0071986">
    <property type="term" value="C:Ragulator complex"/>
    <property type="evidence" value="ECO:0007669"/>
    <property type="project" value="InterPro"/>
</dbReference>
<evidence type="ECO:0000313" key="8">
    <source>
        <dbReference type="Proteomes" id="UP000249789"/>
    </source>
</evidence>
<name>A0A8G1RSY7_9EURO</name>
<dbReference type="Pfam" id="PF15454">
    <property type="entry name" value="LAMTOR"/>
    <property type="match status" value="1"/>
</dbReference>
<evidence type="ECO:0000313" key="7">
    <source>
        <dbReference type="EMBL" id="RAK77290.1"/>
    </source>
</evidence>
<feature type="compositionally biased region" description="Low complexity" evidence="6">
    <location>
        <begin position="108"/>
        <end position="140"/>
    </location>
</feature>
<dbReference type="GO" id="GO:0045121">
    <property type="term" value="C:membrane raft"/>
    <property type="evidence" value="ECO:0007669"/>
    <property type="project" value="InterPro"/>
</dbReference>
<comment type="subcellular location">
    <subcellularLocation>
        <location evidence="1">Endomembrane system</location>
    </subcellularLocation>
</comment>
<evidence type="ECO:0000256" key="3">
    <source>
        <dbReference type="ARBA" id="ARBA00023136"/>
    </source>
</evidence>
<proteinExistence type="predicted"/>